<dbReference type="GO" id="GO:0016787">
    <property type="term" value="F:hydrolase activity"/>
    <property type="evidence" value="ECO:0007669"/>
    <property type="project" value="UniProtKB-KW"/>
</dbReference>
<evidence type="ECO:0000256" key="1">
    <source>
        <dbReference type="ARBA" id="ARBA00006499"/>
    </source>
</evidence>
<dbReference type="PANTHER" id="PTHR10655:SF17">
    <property type="entry name" value="LYSOPHOSPHOLIPASE-LIKE PROTEIN 1"/>
    <property type="match status" value="1"/>
</dbReference>
<evidence type="ECO:0000313" key="4">
    <source>
        <dbReference type="EMBL" id="OBX79036.1"/>
    </source>
</evidence>
<evidence type="ECO:0000313" key="5">
    <source>
        <dbReference type="Proteomes" id="UP000092508"/>
    </source>
</evidence>
<accession>A0A1B8QCJ9</accession>
<gene>
    <name evidence="4" type="ORF">A9308_05755</name>
</gene>
<dbReference type="InterPro" id="IPR003140">
    <property type="entry name" value="PLipase/COase/thioEstase"/>
</dbReference>
<dbReference type="SUPFAM" id="SSF53474">
    <property type="entry name" value="alpha/beta-Hydrolases"/>
    <property type="match status" value="1"/>
</dbReference>
<organism evidence="4 5">
    <name type="scientific">Faucicola atlantae</name>
    <dbReference type="NCBI Taxonomy" id="34059"/>
    <lineage>
        <taxon>Bacteria</taxon>
        <taxon>Pseudomonadati</taxon>
        <taxon>Pseudomonadota</taxon>
        <taxon>Gammaproteobacteria</taxon>
        <taxon>Moraxellales</taxon>
        <taxon>Moraxellaceae</taxon>
        <taxon>Faucicola</taxon>
    </lineage>
</organism>
<dbReference type="RefSeq" id="WP_067236225.1">
    <property type="nucleotide sequence ID" value="NZ_LZMZ01000013.1"/>
</dbReference>
<dbReference type="InterPro" id="IPR050565">
    <property type="entry name" value="LYPA1-2/EST-like"/>
</dbReference>
<evidence type="ECO:0000256" key="2">
    <source>
        <dbReference type="ARBA" id="ARBA00022801"/>
    </source>
</evidence>
<dbReference type="STRING" id="34059.A9308_05755"/>
<reference evidence="4 5" key="1">
    <citation type="submission" date="2016-06" db="EMBL/GenBank/DDBJ databases">
        <title>Draft genome of Moraxella atlantae CCUG 66109.</title>
        <authorList>
            <person name="Salva-Serra F."/>
            <person name="Engstrom-Jakobsson H."/>
            <person name="Thorell K."/>
            <person name="Gonzales-Siles L."/>
            <person name="Karlsson R."/>
            <person name="Boulund F."/>
            <person name="Engstrand L."/>
            <person name="Kristiansson E."/>
            <person name="Moore E."/>
        </authorList>
    </citation>
    <scope>NUCLEOTIDE SEQUENCE [LARGE SCALE GENOMIC DNA]</scope>
    <source>
        <strain evidence="4 5">CCUG 66109</strain>
    </source>
</reference>
<comment type="caution">
    <text evidence="4">The sequence shown here is derived from an EMBL/GenBank/DDBJ whole genome shotgun (WGS) entry which is preliminary data.</text>
</comment>
<sequence length="230" mass="25013">MSSSELLPHIEIIHNPNNQPIDRAVIWLHGLGASGDDFVPVVPELGLDGRHGVRFIFPHAPRIPVTVNGGYVMPAWYDILEINLSRKVDSAQIAASAQRVRDLIAAQNAQGIATHHIVLAGFSQGGAVAYHTALIHPEPLAGLLALSTYLATQDQLATLSPTQHAANHHLPIAIHHGTRDNIVPEALGQQAYDWLSAHGYAPTYHTYPMAHQVCLPEIKTIGRWLNQLLA</sequence>
<proteinExistence type="inferred from homology"/>
<dbReference type="Pfam" id="PF02230">
    <property type="entry name" value="Abhydrolase_2"/>
    <property type="match status" value="1"/>
</dbReference>
<dbReference type="Gene3D" id="3.40.50.1820">
    <property type="entry name" value="alpha/beta hydrolase"/>
    <property type="match status" value="1"/>
</dbReference>
<feature type="domain" description="Phospholipase/carboxylesterase/thioesterase" evidence="3">
    <location>
        <begin position="18"/>
        <end position="227"/>
    </location>
</feature>
<dbReference type="OrthoDB" id="9801763at2"/>
<dbReference type="EMBL" id="LZMZ01000013">
    <property type="protein sequence ID" value="OBX79036.1"/>
    <property type="molecule type" value="Genomic_DNA"/>
</dbReference>
<name>A0A1B8QCJ9_9GAMM</name>
<evidence type="ECO:0000259" key="3">
    <source>
        <dbReference type="Pfam" id="PF02230"/>
    </source>
</evidence>
<dbReference type="PANTHER" id="PTHR10655">
    <property type="entry name" value="LYSOPHOSPHOLIPASE-RELATED"/>
    <property type="match status" value="1"/>
</dbReference>
<keyword evidence="2" id="KW-0378">Hydrolase</keyword>
<dbReference type="InterPro" id="IPR029058">
    <property type="entry name" value="AB_hydrolase_fold"/>
</dbReference>
<dbReference type="AlphaFoldDB" id="A0A1B8QCJ9"/>
<dbReference type="Proteomes" id="UP000092508">
    <property type="component" value="Unassembled WGS sequence"/>
</dbReference>
<comment type="similarity">
    <text evidence="1">Belongs to the AB hydrolase superfamily. AB hydrolase 2 family.</text>
</comment>
<protein>
    <submittedName>
        <fullName evidence="4">Carboxylesterase</fullName>
    </submittedName>
</protein>